<dbReference type="KEGG" id="abat:CFX1CAM_2010"/>
<feature type="transmembrane region" description="Helical" evidence="1">
    <location>
        <begin position="87"/>
        <end position="104"/>
    </location>
</feature>
<keyword evidence="1" id="KW-1133">Transmembrane helix</keyword>
<evidence type="ECO:0008006" key="4">
    <source>
        <dbReference type="Google" id="ProtNLM"/>
    </source>
</evidence>
<dbReference type="InterPro" id="IPR021560">
    <property type="entry name" value="DUF3021"/>
</dbReference>
<keyword evidence="1" id="KW-0812">Transmembrane</keyword>
<organism evidence="2 3">
    <name type="scientific">Candidatus Brevifilum fermentans</name>
    <dbReference type="NCBI Taxonomy" id="1986204"/>
    <lineage>
        <taxon>Bacteria</taxon>
        <taxon>Bacillati</taxon>
        <taxon>Chloroflexota</taxon>
        <taxon>Anaerolineae</taxon>
        <taxon>Anaerolineales</taxon>
        <taxon>Anaerolineaceae</taxon>
        <taxon>Candidatus Brevifilum</taxon>
    </lineage>
</organism>
<proteinExistence type="predicted"/>
<feature type="transmembrane region" description="Helical" evidence="1">
    <location>
        <begin position="12"/>
        <end position="31"/>
    </location>
</feature>
<sequence length="157" mass="17855">MKKQALLRGLLGFPLGIALNCILALIISLIKGDGHFYPCVPTLVESVGSEIWAVTIQVALSGLLGASFAAASVIWEIEDWSIAKQTATYFFVTAIAMLPIAYLTEWMEHTLIGFLIYFGVFLVIFFVIWLFQYFYWIRKIRALNMKTNHYNLNDRSH</sequence>
<feature type="transmembrane region" description="Helical" evidence="1">
    <location>
        <begin position="110"/>
        <end position="136"/>
    </location>
</feature>
<dbReference type="EMBL" id="LT859958">
    <property type="protein sequence ID" value="SMX55075.1"/>
    <property type="molecule type" value="Genomic_DNA"/>
</dbReference>
<evidence type="ECO:0000256" key="1">
    <source>
        <dbReference type="SAM" id="Phobius"/>
    </source>
</evidence>
<dbReference type="RefSeq" id="WP_087863275.1">
    <property type="nucleotide sequence ID" value="NZ_LT859958.1"/>
</dbReference>
<dbReference type="Pfam" id="PF11457">
    <property type="entry name" value="DUF3021"/>
    <property type="match status" value="1"/>
</dbReference>
<keyword evidence="1" id="KW-0472">Membrane</keyword>
<evidence type="ECO:0000313" key="2">
    <source>
        <dbReference type="EMBL" id="SMX55075.1"/>
    </source>
</evidence>
<evidence type="ECO:0000313" key="3">
    <source>
        <dbReference type="Proteomes" id="UP000195514"/>
    </source>
</evidence>
<feature type="transmembrane region" description="Helical" evidence="1">
    <location>
        <begin position="51"/>
        <end position="75"/>
    </location>
</feature>
<dbReference type="OrthoDB" id="1698302at2"/>
<name>A0A1Y6K5V9_9CHLR</name>
<dbReference type="Proteomes" id="UP000195514">
    <property type="component" value="Chromosome I"/>
</dbReference>
<gene>
    <name evidence="2" type="ORF">CFX1CAM_2010</name>
</gene>
<protein>
    <recommendedName>
        <fullName evidence="4">DUF3021 domain-containing protein</fullName>
    </recommendedName>
</protein>
<accession>A0A1Y6K5V9</accession>
<reference evidence="3" key="1">
    <citation type="submission" date="2017-05" db="EMBL/GenBank/DDBJ databases">
        <authorList>
            <person name="Kirkegaard R."/>
            <person name="Mcilroy J S."/>
        </authorList>
    </citation>
    <scope>NUCLEOTIDE SEQUENCE [LARGE SCALE GENOMIC DNA]</scope>
</reference>
<keyword evidence="3" id="KW-1185">Reference proteome</keyword>
<dbReference type="AlphaFoldDB" id="A0A1Y6K5V9"/>